<keyword evidence="5" id="KW-1185">Reference proteome</keyword>
<keyword evidence="1 2" id="KW-0238">DNA-binding</keyword>
<evidence type="ECO:0000256" key="1">
    <source>
        <dbReference type="ARBA" id="ARBA00023125"/>
    </source>
</evidence>
<evidence type="ECO:0000259" key="3">
    <source>
        <dbReference type="PROSITE" id="PS50977"/>
    </source>
</evidence>
<accession>A0A074L108</accession>
<feature type="DNA-binding region" description="H-T-H motif" evidence="2">
    <location>
        <begin position="23"/>
        <end position="42"/>
    </location>
</feature>
<name>A0A074L108_9BACT</name>
<comment type="caution">
    <text evidence="4">The sequence shown here is derived from an EMBL/GenBank/DDBJ whole genome shotgun (WGS) entry which is preliminary data.</text>
</comment>
<dbReference type="SUPFAM" id="SSF46689">
    <property type="entry name" value="Homeodomain-like"/>
    <property type="match status" value="1"/>
</dbReference>
<dbReference type="PROSITE" id="PS50977">
    <property type="entry name" value="HTH_TETR_2"/>
    <property type="match status" value="1"/>
</dbReference>
<gene>
    <name evidence="4" type="ORF">EL17_08345</name>
</gene>
<feature type="domain" description="HTH tetR-type" evidence="3">
    <location>
        <begin position="1"/>
        <end position="60"/>
    </location>
</feature>
<dbReference type="GO" id="GO:0003677">
    <property type="term" value="F:DNA binding"/>
    <property type="evidence" value="ECO:0007669"/>
    <property type="project" value="UniProtKB-UniRule"/>
</dbReference>
<evidence type="ECO:0000313" key="4">
    <source>
        <dbReference type="EMBL" id="KEO74140.1"/>
    </source>
</evidence>
<sequence>MTKEEILAKAELLIMQQNSYDLDLGVLARHCGIGKPKLYFLFKNKGNLLYSLMVYICEKEKNNINNKLANTTYQEKLNCFFEEYFHLLEKFPYKTIQNFLKQSWESKKEISVFNQWIEKTYHDLITEKHKASTLFSVEETLVLEKMLSVQMDYYYTNFWEISSTGKAKLWKRQIIRCFS</sequence>
<dbReference type="InterPro" id="IPR001647">
    <property type="entry name" value="HTH_TetR"/>
</dbReference>
<evidence type="ECO:0000313" key="5">
    <source>
        <dbReference type="Proteomes" id="UP000027821"/>
    </source>
</evidence>
<dbReference type="STRING" id="1048983.EL17_08345"/>
<proteinExistence type="predicted"/>
<evidence type="ECO:0000256" key="2">
    <source>
        <dbReference type="PROSITE-ProRule" id="PRU00335"/>
    </source>
</evidence>
<reference evidence="4 5" key="1">
    <citation type="submission" date="2014-04" db="EMBL/GenBank/DDBJ databases">
        <title>Characterization and application of a salt tolerant electro-active bacterium.</title>
        <authorList>
            <person name="Yang L."/>
            <person name="Wei S."/>
            <person name="Tay Q.X.M."/>
        </authorList>
    </citation>
    <scope>NUCLEOTIDE SEQUENCE [LARGE SCALE GENOMIC DNA]</scope>
    <source>
        <strain evidence="4 5">LY1</strain>
    </source>
</reference>
<dbReference type="EMBL" id="JMIH01000016">
    <property type="protein sequence ID" value="KEO74140.1"/>
    <property type="molecule type" value="Genomic_DNA"/>
</dbReference>
<dbReference type="Gene3D" id="1.10.357.10">
    <property type="entry name" value="Tetracycline Repressor, domain 2"/>
    <property type="match status" value="1"/>
</dbReference>
<dbReference type="Proteomes" id="UP000027821">
    <property type="component" value="Unassembled WGS sequence"/>
</dbReference>
<dbReference type="AlphaFoldDB" id="A0A074L108"/>
<dbReference type="InterPro" id="IPR009057">
    <property type="entry name" value="Homeodomain-like_sf"/>
</dbReference>
<organism evidence="4 5">
    <name type="scientific">Anditalea andensis</name>
    <dbReference type="NCBI Taxonomy" id="1048983"/>
    <lineage>
        <taxon>Bacteria</taxon>
        <taxon>Pseudomonadati</taxon>
        <taxon>Bacteroidota</taxon>
        <taxon>Cytophagia</taxon>
        <taxon>Cytophagales</taxon>
        <taxon>Cytophagaceae</taxon>
        <taxon>Anditalea</taxon>
    </lineage>
</organism>
<dbReference type="OrthoDB" id="326421at2"/>
<protein>
    <recommendedName>
        <fullName evidence="3">HTH tetR-type domain-containing protein</fullName>
    </recommendedName>
</protein>